<evidence type="ECO:0000256" key="2">
    <source>
        <dbReference type="ARBA" id="ARBA00007087"/>
    </source>
</evidence>
<dbReference type="GO" id="GO:0097643">
    <property type="term" value="F:amylin receptor activity"/>
    <property type="evidence" value="ECO:0007669"/>
    <property type="project" value="Ensembl"/>
</dbReference>
<evidence type="ECO:0000256" key="8">
    <source>
        <dbReference type="ARBA" id="ARBA00023136"/>
    </source>
</evidence>
<evidence type="ECO:0000256" key="5">
    <source>
        <dbReference type="ARBA" id="ARBA00022692"/>
    </source>
</evidence>
<keyword evidence="3" id="KW-0813">Transport</keyword>
<dbReference type="GO" id="GO:0150059">
    <property type="term" value="P:amylin receptor 1 signaling pathway"/>
    <property type="evidence" value="ECO:0007669"/>
    <property type="project" value="Ensembl"/>
</dbReference>
<dbReference type="InterPro" id="IPR038126">
    <property type="entry name" value="RAMP_sf"/>
</dbReference>
<dbReference type="GO" id="GO:0031623">
    <property type="term" value="P:receptor internalization"/>
    <property type="evidence" value="ECO:0007669"/>
    <property type="project" value="Ensembl"/>
</dbReference>
<dbReference type="AlphaFoldDB" id="A0A287D1Q1"/>
<proteinExistence type="inferred from homology"/>
<dbReference type="KEGG" id="iti:101967572"/>
<sequence length="165" mass="18714">MAPSLRGLPWCCLWLFLGFVGPEYASSHMVEAQQVHQVVLVSACQDANFSALIQKRCLPHFQEEMEALGKDLWCDWDKTVRSYGELTECTKAAAANLDCFWPNPEVDRFFVAIHRHYFRLCAISGRSVQDPARGILCPFIVLPILVTLLMTALVVWRSKRTEGIV</sequence>
<name>A0A287D1Q1_ICTTR</name>
<dbReference type="GO" id="GO:0006886">
    <property type="term" value="P:intracellular protein transport"/>
    <property type="evidence" value="ECO:0007669"/>
    <property type="project" value="InterPro"/>
</dbReference>
<dbReference type="PANTHER" id="PTHR14076:SF3">
    <property type="entry name" value="RECEPTOR ACTIVITY-MODIFYING PROTEIN 1"/>
    <property type="match status" value="1"/>
</dbReference>
<dbReference type="GO" id="GO:0072659">
    <property type="term" value="P:protein localization to plasma membrane"/>
    <property type="evidence" value="ECO:0007669"/>
    <property type="project" value="Ensembl"/>
</dbReference>
<evidence type="ECO:0000256" key="6">
    <source>
        <dbReference type="ARBA" id="ARBA00022729"/>
    </source>
</evidence>
<dbReference type="GO" id="GO:0001525">
    <property type="term" value="P:angiogenesis"/>
    <property type="evidence" value="ECO:0007669"/>
    <property type="project" value="Ensembl"/>
</dbReference>
<dbReference type="InParanoid" id="A0A287D1Q1"/>
<evidence type="ECO:0000313" key="17">
    <source>
        <dbReference type="Proteomes" id="UP000005215"/>
    </source>
</evidence>
<reference evidence="16" key="3">
    <citation type="submission" date="2025-09" db="UniProtKB">
        <authorList>
            <consortium name="Ensembl"/>
        </authorList>
    </citation>
    <scope>IDENTIFICATION</scope>
</reference>
<feature type="signal peptide" evidence="15">
    <location>
        <begin position="1"/>
        <end position="25"/>
    </location>
</feature>
<evidence type="ECO:0000256" key="3">
    <source>
        <dbReference type="ARBA" id="ARBA00022448"/>
    </source>
</evidence>
<feature type="transmembrane region" description="Helical" evidence="14">
    <location>
        <begin position="139"/>
        <end position="156"/>
    </location>
</feature>
<keyword evidence="6 15" id="KW-0732">Signal</keyword>
<evidence type="ECO:0000256" key="7">
    <source>
        <dbReference type="ARBA" id="ARBA00022989"/>
    </source>
</evidence>
<dbReference type="GO" id="GO:0007189">
    <property type="term" value="P:adenylate cyclase-activating G protein-coupled receptor signaling pathway"/>
    <property type="evidence" value="ECO:0007669"/>
    <property type="project" value="Ensembl"/>
</dbReference>
<dbReference type="CTD" id="10267"/>
<evidence type="ECO:0000313" key="16">
    <source>
        <dbReference type="Ensembl" id="ENSSTOP00000027430.1"/>
    </source>
</evidence>
<reference evidence="16" key="2">
    <citation type="submission" date="2025-08" db="UniProtKB">
        <authorList>
            <consortium name="Ensembl"/>
        </authorList>
    </citation>
    <scope>IDENTIFICATION</scope>
</reference>
<comment type="similarity">
    <text evidence="2">Belongs to the RAMP family.</text>
</comment>
<dbReference type="Ensembl" id="ENSSTOT00000035769.1">
    <property type="protein sequence ID" value="ENSSTOP00000027430.1"/>
    <property type="gene ID" value="ENSSTOG00000029736.1"/>
</dbReference>
<evidence type="ECO:0000256" key="11">
    <source>
        <dbReference type="ARBA" id="ARBA00041071"/>
    </source>
</evidence>
<evidence type="ECO:0000256" key="10">
    <source>
        <dbReference type="ARBA" id="ARBA00023170"/>
    </source>
</evidence>
<keyword evidence="9" id="KW-1015">Disulfide bond</keyword>
<dbReference type="EMBL" id="AGTP01043988">
    <property type="status" value="NOT_ANNOTATED_CDS"/>
    <property type="molecule type" value="Genomic_DNA"/>
</dbReference>
<gene>
    <name evidence="16" type="primary">RAMP1</name>
</gene>
<dbReference type="GO" id="GO:1990406">
    <property type="term" value="C:CGRP receptor complex"/>
    <property type="evidence" value="ECO:0007669"/>
    <property type="project" value="Ensembl"/>
</dbReference>
<evidence type="ECO:0000256" key="13">
    <source>
        <dbReference type="ARBA" id="ARBA00049674"/>
    </source>
</evidence>
<evidence type="ECO:0000256" key="14">
    <source>
        <dbReference type="SAM" id="Phobius"/>
    </source>
</evidence>
<evidence type="ECO:0000256" key="15">
    <source>
        <dbReference type="SAM" id="SignalP"/>
    </source>
</evidence>
<dbReference type="GO" id="GO:0009986">
    <property type="term" value="C:cell surface"/>
    <property type="evidence" value="ECO:0007669"/>
    <property type="project" value="Ensembl"/>
</dbReference>
<comment type="subcellular location">
    <subcellularLocation>
        <location evidence="1">Cell membrane</location>
        <topology evidence="1">Single-pass type I membrane protein</topology>
    </subcellularLocation>
</comment>
<comment type="subunit">
    <text evidence="13">Heterodimer of CALCRL and RAMP1; the interaction induces allosteric modulation of CALCRL function and CGRP1/CALCA and CGRP2/CALCB ligand specificity. Heterodimer of CALCR and RAMP1; interaction forms the AMYR1 receptor complex for amylin/IAPP and CGRP1/CALCA ligands.</text>
</comment>
<dbReference type="GO" id="GO:1990408">
    <property type="term" value="P:calcitonin gene-related peptide receptor signaling pathway"/>
    <property type="evidence" value="ECO:0007669"/>
    <property type="project" value="Ensembl"/>
</dbReference>
<keyword evidence="10" id="KW-0675">Receptor</keyword>
<dbReference type="GO" id="GO:0008277">
    <property type="term" value="P:regulation of G protein-coupled receptor signaling pathway"/>
    <property type="evidence" value="ECO:0007669"/>
    <property type="project" value="InterPro"/>
</dbReference>
<dbReference type="GO" id="GO:0006816">
    <property type="term" value="P:calcium ion transport"/>
    <property type="evidence" value="ECO:0007669"/>
    <property type="project" value="Ensembl"/>
</dbReference>
<comment type="function">
    <text evidence="12">Accessory protein that interacts with and modulates the function of G-protein coupled receptors including calcitonin gene-related peptide type 1 receptor (CALCRL) and calcitonin receptor (CALCR). Required for the transport of CALCRL to the plasma membrane. Together with CALCRL, form the receptor complex for the calcitonin gene-related peptides CGRP1/CALCA and CGRP2/CALCB. Together with CALCR, form the AMYR1 receptor complex for amylin/IAPP and CGRP1/CALCA.</text>
</comment>
<feature type="chain" id="PRO_5011797548" description="Receptor activity-modifying protein 1" evidence="15">
    <location>
        <begin position="26"/>
        <end position="165"/>
    </location>
</feature>
<dbReference type="GO" id="GO:1990407">
    <property type="term" value="F:calcitonin gene-related peptide binding"/>
    <property type="evidence" value="ECO:0007669"/>
    <property type="project" value="Ensembl"/>
</dbReference>
<dbReference type="InterPro" id="IPR006985">
    <property type="entry name" value="RAMP"/>
</dbReference>
<accession>A0A287D1Q1</accession>
<dbReference type="GeneTree" id="ENSGT00940000159224"/>
<dbReference type="Proteomes" id="UP000005215">
    <property type="component" value="Unassembled WGS sequence"/>
</dbReference>
<evidence type="ECO:0000256" key="4">
    <source>
        <dbReference type="ARBA" id="ARBA00022475"/>
    </source>
</evidence>
<organism evidence="16 17">
    <name type="scientific">Ictidomys tridecemlineatus</name>
    <name type="common">Thirteen-lined ground squirrel</name>
    <name type="synonym">Spermophilus tridecemlineatus</name>
    <dbReference type="NCBI Taxonomy" id="43179"/>
    <lineage>
        <taxon>Eukaryota</taxon>
        <taxon>Metazoa</taxon>
        <taxon>Chordata</taxon>
        <taxon>Craniata</taxon>
        <taxon>Vertebrata</taxon>
        <taxon>Euteleostomi</taxon>
        <taxon>Mammalia</taxon>
        <taxon>Eutheria</taxon>
        <taxon>Euarchontoglires</taxon>
        <taxon>Glires</taxon>
        <taxon>Rodentia</taxon>
        <taxon>Sciuromorpha</taxon>
        <taxon>Sciuridae</taxon>
        <taxon>Xerinae</taxon>
        <taxon>Marmotini</taxon>
        <taxon>Ictidomys</taxon>
    </lineage>
</organism>
<dbReference type="GO" id="GO:0001635">
    <property type="term" value="F:calcitonin gene-related peptide receptor activity"/>
    <property type="evidence" value="ECO:0007669"/>
    <property type="project" value="Ensembl"/>
</dbReference>
<dbReference type="Pfam" id="PF04901">
    <property type="entry name" value="RAMP"/>
    <property type="match status" value="1"/>
</dbReference>
<dbReference type="STRING" id="43179.ENSSTOP00000027430"/>
<keyword evidence="4" id="KW-1003">Cell membrane</keyword>
<keyword evidence="8 14" id="KW-0472">Membrane</keyword>
<dbReference type="GO" id="GO:0032870">
    <property type="term" value="P:cellular response to hormone stimulus"/>
    <property type="evidence" value="ECO:0007669"/>
    <property type="project" value="TreeGrafter"/>
</dbReference>
<dbReference type="Gene3D" id="1.10.150.510">
    <property type="entry name" value="Receptor activity modifying family"/>
    <property type="match status" value="1"/>
</dbReference>
<keyword evidence="5 14" id="KW-0812">Transmembrane</keyword>
<dbReference type="GO" id="GO:0015026">
    <property type="term" value="F:coreceptor activity"/>
    <property type="evidence" value="ECO:0007669"/>
    <property type="project" value="Ensembl"/>
</dbReference>
<keyword evidence="17" id="KW-1185">Reference proteome</keyword>
<keyword evidence="7 14" id="KW-1133">Transmembrane helix</keyword>
<evidence type="ECO:0000256" key="12">
    <source>
        <dbReference type="ARBA" id="ARBA00049570"/>
    </source>
</evidence>
<evidence type="ECO:0000256" key="9">
    <source>
        <dbReference type="ARBA" id="ARBA00023157"/>
    </source>
</evidence>
<evidence type="ECO:0000256" key="1">
    <source>
        <dbReference type="ARBA" id="ARBA00004251"/>
    </source>
</evidence>
<dbReference type="OrthoDB" id="10007519at2759"/>
<reference evidence="17" key="1">
    <citation type="submission" date="2011-11" db="EMBL/GenBank/DDBJ databases">
        <title>The Draft Genome of Spermophilus tridecemlineatus.</title>
        <authorList>
            <consortium name="The Broad Institute Genome Assembly &amp; Analysis Group"/>
            <consortium name="Computational R&amp;D Group"/>
            <consortium name="and Sequencing Platform"/>
            <person name="Di Palma F."/>
            <person name="Alfoldi J."/>
            <person name="Johnson J."/>
            <person name="Berlin A."/>
            <person name="Gnerre S."/>
            <person name="Jaffe D."/>
            <person name="MacCallum I."/>
            <person name="Young S."/>
            <person name="Walker B.J."/>
            <person name="Lindblad-Toh K."/>
        </authorList>
    </citation>
    <scope>NUCLEOTIDE SEQUENCE [LARGE SCALE GENOMIC DNA]</scope>
</reference>
<dbReference type="PANTHER" id="PTHR14076">
    <property type="entry name" value="RECEPTOR ACTIVITY MODIFYING PROTEIN RAMP"/>
    <property type="match status" value="1"/>
</dbReference>
<dbReference type="FunCoup" id="A0A287D1Q1">
    <property type="interactions" value="106"/>
</dbReference>
<dbReference type="RefSeq" id="XP_005326438.1">
    <property type="nucleotide sequence ID" value="XM_005326381.4"/>
</dbReference>
<protein>
    <recommendedName>
        <fullName evidence="11">Receptor activity-modifying protein 1</fullName>
    </recommendedName>
</protein>
<dbReference type="GeneID" id="101967572"/>